<organism evidence="1 2">
    <name type="scientific">Salegentibacter agarivorans</name>
    <dbReference type="NCBI Taxonomy" id="345907"/>
    <lineage>
        <taxon>Bacteria</taxon>
        <taxon>Pseudomonadati</taxon>
        <taxon>Bacteroidota</taxon>
        <taxon>Flavobacteriia</taxon>
        <taxon>Flavobacteriales</taxon>
        <taxon>Flavobacteriaceae</taxon>
        <taxon>Salegentibacter</taxon>
    </lineage>
</organism>
<dbReference type="Pfam" id="PF16395">
    <property type="entry name" value="DUF5004"/>
    <property type="match status" value="1"/>
</dbReference>
<keyword evidence="2" id="KW-1185">Reference proteome</keyword>
<accession>A0A1I2LRV8</accession>
<gene>
    <name evidence="1" type="ORF">SAMN04488033_11036</name>
</gene>
<dbReference type="EMBL" id="FOOH01000010">
    <property type="protein sequence ID" value="SFF82034.1"/>
    <property type="molecule type" value="Genomic_DNA"/>
</dbReference>
<dbReference type="Proteomes" id="UP000199116">
    <property type="component" value="Unassembled WGS sequence"/>
</dbReference>
<protein>
    <recommendedName>
        <fullName evidence="3">Lipocalin-like domain-containing protein</fullName>
    </recommendedName>
</protein>
<dbReference type="InterPro" id="IPR032168">
    <property type="entry name" value="DUF5004"/>
</dbReference>
<name>A0A1I2LRV8_9FLAO</name>
<dbReference type="AlphaFoldDB" id="A0A1I2LRV8"/>
<sequence>MHLIFVAPNLFAMKNLFMFRNLYAVFGLVLVLASCEPNQDHVAETEITATNAMATITPEDLEGEWKLSAMNTDTAVDLNNDQVFNSNILLETDCFQDMGVIFYAGGDMTTTNSRLDFRAGVNNNDFECLSGRTDTGLWDVENENDQERLVITMTINGETYTHKRILERTTNTFAFEVNKLESQQYLNGSPDGTDAENVDVLSLEYTRVN</sequence>
<evidence type="ECO:0008006" key="3">
    <source>
        <dbReference type="Google" id="ProtNLM"/>
    </source>
</evidence>
<evidence type="ECO:0000313" key="1">
    <source>
        <dbReference type="EMBL" id="SFF82034.1"/>
    </source>
</evidence>
<evidence type="ECO:0000313" key="2">
    <source>
        <dbReference type="Proteomes" id="UP000199116"/>
    </source>
</evidence>
<reference evidence="2" key="1">
    <citation type="submission" date="2016-10" db="EMBL/GenBank/DDBJ databases">
        <authorList>
            <person name="Varghese N."/>
            <person name="Submissions S."/>
        </authorList>
    </citation>
    <scope>NUCLEOTIDE SEQUENCE [LARGE SCALE GENOMIC DNA]</scope>
    <source>
        <strain evidence="2">DSM 23515</strain>
    </source>
</reference>
<proteinExistence type="predicted"/>